<reference evidence="3" key="1">
    <citation type="submission" date="2022-11" db="EMBL/GenBank/DDBJ databases">
        <authorList>
            <person name="Petersen C."/>
        </authorList>
    </citation>
    <scope>NUCLEOTIDE SEQUENCE</scope>
    <source>
        <strain evidence="3">IBT 30761</strain>
    </source>
</reference>
<dbReference type="InterPro" id="IPR036291">
    <property type="entry name" value="NAD(P)-bd_dom_sf"/>
</dbReference>
<keyword evidence="2" id="KW-0560">Oxidoreductase</keyword>
<dbReference type="RefSeq" id="XP_056476760.1">
    <property type="nucleotide sequence ID" value="XM_056616403.1"/>
</dbReference>
<gene>
    <name evidence="3" type="ORF">N7532_003909</name>
</gene>
<dbReference type="PANTHER" id="PTHR44196:SF1">
    <property type="entry name" value="DEHYDROGENASE_REDUCTASE SDR FAMILY MEMBER 7B"/>
    <property type="match status" value="1"/>
</dbReference>
<name>A0A9W9KEB7_9EURO</name>
<dbReference type="GO" id="GO:0016491">
    <property type="term" value="F:oxidoreductase activity"/>
    <property type="evidence" value="ECO:0007669"/>
    <property type="project" value="UniProtKB-KW"/>
</dbReference>
<dbReference type="OrthoDB" id="37659at2759"/>
<evidence type="ECO:0000256" key="1">
    <source>
        <dbReference type="ARBA" id="ARBA00006484"/>
    </source>
</evidence>
<dbReference type="AlphaFoldDB" id="A0A9W9KEB7"/>
<dbReference type="InterPro" id="IPR002347">
    <property type="entry name" value="SDR_fam"/>
</dbReference>
<dbReference type="EMBL" id="JAPQKI010000004">
    <property type="protein sequence ID" value="KAJ5103380.1"/>
    <property type="molecule type" value="Genomic_DNA"/>
</dbReference>
<organism evidence="3 4">
    <name type="scientific">Penicillium argentinense</name>
    <dbReference type="NCBI Taxonomy" id="1131581"/>
    <lineage>
        <taxon>Eukaryota</taxon>
        <taxon>Fungi</taxon>
        <taxon>Dikarya</taxon>
        <taxon>Ascomycota</taxon>
        <taxon>Pezizomycotina</taxon>
        <taxon>Eurotiomycetes</taxon>
        <taxon>Eurotiomycetidae</taxon>
        <taxon>Eurotiales</taxon>
        <taxon>Aspergillaceae</taxon>
        <taxon>Penicillium</taxon>
    </lineage>
</organism>
<dbReference type="Pfam" id="PF00106">
    <property type="entry name" value="adh_short"/>
    <property type="match status" value="1"/>
</dbReference>
<evidence type="ECO:0000313" key="4">
    <source>
        <dbReference type="Proteomes" id="UP001149074"/>
    </source>
</evidence>
<dbReference type="SUPFAM" id="SSF51735">
    <property type="entry name" value="NAD(P)-binding Rossmann-fold domains"/>
    <property type="match status" value="1"/>
</dbReference>
<comment type="similarity">
    <text evidence="1">Belongs to the short-chain dehydrogenases/reductases (SDR) family.</text>
</comment>
<protein>
    <submittedName>
        <fullName evidence="3">Uncharacterized protein</fullName>
    </submittedName>
</protein>
<dbReference type="Gene3D" id="3.40.50.720">
    <property type="entry name" value="NAD(P)-binding Rossmann-like Domain"/>
    <property type="match status" value="1"/>
</dbReference>
<dbReference type="GeneID" id="81355382"/>
<evidence type="ECO:0000313" key="3">
    <source>
        <dbReference type="EMBL" id="KAJ5103380.1"/>
    </source>
</evidence>
<proteinExistence type="inferred from homology"/>
<reference evidence="3" key="2">
    <citation type="journal article" date="2023" name="IMA Fungus">
        <title>Comparative genomic study of the Penicillium genus elucidates a diverse pangenome and 15 lateral gene transfer events.</title>
        <authorList>
            <person name="Petersen C."/>
            <person name="Sorensen T."/>
            <person name="Nielsen M.R."/>
            <person name="Sondergaard T.E."/>
            <person name="Sorensen J.L."/>
            <person name="Fitzpatrick D.A."/>
            <person name="Frisvad J.C."/>
            <person name="Nielsen K.L."/>
        </authorList>
    </citation>
    <scope>NUCLEOTIDE SEQUENCE</scope>
    <source>
        <strain evidence="3">IBT 30761</strain>
    </source>
</reference>
<dbReference type="PANTHER" id="PTHR44196">
    <property type="entry name" value="DEHYDROGENASE/REDUCTASE SDR FAMILY MEMBER 7B"/>
    <property type="match status" value="1"/>
</dbReference>
<dbReference type="GO" id="GO:0016020">
    <property type="term" value="C:membrane"/>
    <property type="evidence" value="ECO:0007669"/>
    <property type="project" value="TreeGrafter"/>
</dbReference>
<keyword evidence="4" id="KW-1185">Reference proteome</keyword>
<sequence length="146" mass="16207">MHLTLGLIDPFKKNPNGATVINASSILGFVPFSVINPVYNGTKAWLHFWSMNLRSQISRGGYEKVKVVEVAPPSVATNLHRERDDPDDNKQHKNPNVLSVEELMEIFISSLERGDSMIVPGMSRDIVASSMLILDHHMKLCPGVAE</sequence>
<accession>A0A9W9KEB7</accession>
<dbReference type="Proteomes" id="UP001149074">
    <property type="component" value="Unassembled WGS sequence"/>
</dbReference>
<evidence type="ECO:0000256" key="2">
    <source>
        <dbReference type="ARBA" id="ARBA00023002"/>
    </source>
</evidence>
<comment type="caution">
    <text evidence="3">The sequence shown here is derived from an EMBL/GenBank/DDBJ whole genome shotgun (WGS) entry which is preliminary data.</text>
</comment>